<accession>A0A1R3JGS8</accession>
<gene>
    <name evidence="1" type="ORF">COLO4_16545</name>
</gene>
<protein>
    <submittedName>
        <fullName evidence="1">Uncharacterized protein</fullName>
    </submittedName>
</protein>
<evidence type="ECO:0000313" key="2">
    <source>
        <dbReference type="Proteomes" id="UP000187203"/>
    </source>
</evidence>
<dbReference type="AlphaFoldDB" id="A0A1R3JGS8"/>
<evidence type="ECO:0000313" key="1">
    <source>
        <dbReference type="EMBL" id="OMO94026.1"/>
    </source>
</evidence>
<sequence>MGRRRKFDLLVESGGHKWANVDFVSQTLSDSAQDDRPVHLTPIKCYVERFRSLASLEKVPCSPVGFNTLACEPS</sequence>
<organism evidence="1 2">
    <name type="scientific">Corchorus olitorius</name>
    <dbReference type="NCBI Taxonomy" id="93759"/>
    <lineage>
        <taxon>Eukaryota</taxon>
        <taxon>Viridiplantae</taxon>
        <taxon>Streptophyta</taxon>
        <taxon>Embryophyta</taxon>
        <taxon>Tracheophyta</taxon>
        <taxon>Spermatophyta</taxon>
        <taxon>Magnoliopsida</taxon>
        <taxon>eudicotyledons</taxon>
        <taxon>Gunneridae</taxon>
        <taxon>Pentapetalae</taxon>
        <taxon>rosids</taxon>
        <taxon>malvids</taxon>
        <taxon>Malvales</taxon>
        <taxon>Malvaceae</taxon>
        <taxon>Grewioideae</taxon>
        <taxon>Apeibeae</taxon>
        <taxon>Corchorus</taxon>
    </lineage>
</organism>
<proteinExistence type="predicted"/>
<dbReference type="Proteomes" id="UP000187203">
    <property type="component" value="Unassembled WGS sequence"/>
</dbReference>
<keyword evidence="2" id="KW-1185">Reference proteome</keyword>
<dbReference type="EMBL" id="AWUE01016164">
    <property type="protein sequence ID" value="OMO94026.1"/>
    <property type="molecule type" value="Genomic_DNA"/>
</dbReference>
<reference evidence="2" key="1">
    <citation type="submission" date="2013-09" db="EMBL/GenBank/DDBJ databases">
        <title>Corchorus olitorius genome sequencing.</title>
        <authorList>
            <person name="Alam M."/>
            <person name="Haque M.S."/>
            <person name="Islam M.S."/>
            <person name="Emdad E.M."/>
            <person name="Islam M.M."/>
            <person name="Ahmed B."/>
            <person name="Halim A."/>
            <person name="Hossen Q.M.M."/>
            <person name="Hossain M.Z."/>
            <person name="Ahmed R."/>
            <person name="Khan M.M."/>
            <person name="Islam R."/>
            <person name="Rashid M.M."/>
            <person name="Khan S.A."/>
            <person name="Rahman M.S."/>
            <person name="Alam M."/>
            <person name="Yahiya A.S."/>
            <person name="Khan M.S."/>
            <person name="Azam M.S."/>
            <person name="Haque T."/>
            <person name="Lashkar M.Z.H."/>
            <person name="Akhand A.I."/>
            <person name="Morshed G."/>
            <person name="Roy S."/>
            <person name="Uddin K.S."/>
            <person name="Rabeya T."/>
            <person name="Hossain A.S."/>
            <person name="Chowdhury A."/>
            <person name="Snigdha A.R."/>
            <person name="Mortoza M.S."/>
            <person name="Matin S.A."/>
            <person name="Hoque S.M.E."/>
            <person name="Islam M.K."/>
            <person name="Roy D.K."/>
            <person name="Haider R."/>
            <person name="Moosa M.M."/>
            <person name="Elias S.M."/>
            <person name="Hasan A.M."/>
            <person name="Jahan S."/>
            <person name="Shafiuddin M."/>
            <person name="Mahmood N."/>
            <person name="Shommy N.S."/>
        </authorList>
    </citation>
    <scope>NUCLEOTIDE SEQUENCE [LARGE SCALE GENOMIC DNA]</scope>
    <source>
        <strain evidence="2">cv. O-4</strain>
    </source>
</reference>
<comment type="caution">
    <text evidence="1">The sequence shown here is derived from an EMBL/GenBank/DDBJ whole genome shotgun (WGS) entry which is preliminary data.</text>
</comment>
<name>A0A1R3JGS8_9ROSI</name>